<evidence type="ECO:0000313" key="4">
    <source>
        <dbReference type="EMBL" id="KAA0909766.1"/>
    </source>
</evidence>
<dbReference type="InterPro" id="IPR000160">
    <property type="entry name" value="GGDEF_dom"/>
</dbReference>
<comment type="caution">
    <text evidence="4">The sequence shown here is derived from an EMBL/GenBank/DDBJ whole genome shotgun (WGS) entry which is preliminary data.</text>
</comment>
<evidence type="ECO:0000259" key="3">
    <source>
        <dbReference type="PROSITE" id="PS50887"/>
    </source>
</evidence>
<dbReference type="RefSeq" id="WP_111367617.1">
    <property type="nucleotide sequence ID" value="NZ_VINQ01000025.1"/>
</dbReference>
<evidence type="ECO:0000259" key="2">
    <source>
        <dbReference type="PROSITE" id="PS50883"/>
    </source>
</evidence>
<dbReference type="Pfam" id="PF00563">
    <property type="entry name" value="EAL"/>
    <property type="match status" value="1"/>
</dbReference>
<dbReference type="InterPro" id="IPR035919">
    <property type="entry name" value="EAL_sf"/>
</dbReference>
<dbReference type="Pfam" id="PF00990">
    <property type="entry name" value="GGDEF"/>
    <property type="match status" value="1"/>
</dbReference>
<keyword evidence="5" id="KW-1185">Reference proteome</keyword>
<gene>
    <name evidence="4" type="ORF">FLO80_19975</name>
</gene>
<proteinExistence type="predicted"/>
<dbReference type="PANTHER" id="PTHR33121:SF70">
    <property type="entry name" value="SIGNALING PROTEIN YKOW"/>
    <property type="match status" value="1"/>
</dbReference>
<dbReference type="GO" id="GO:0071111">
    <property type="term" value="F:cyclic-guanylate-specific phosphodiesterase activity"/>
    <property type="evidence" value="ECO:0007669"/>
    <property type="project" value="InterPro"/>
</dbReference>
<organism evidence="4 5">
    <name type="scientific">Aquicoccus porphyridii</name>
    <dbReference type="NCBI Taxonomy" id="1852029"/>
    <lineage>
        <taxon>Bacteria</taxon>
        <taxon>Pseudomonadati</taxon>
        <taxon>Pseudomonadota</taxon>
        <taxon>Alphaproteobacteria</taxon>
        <taxon>Rhodobacterales</taxon>
        <taxon>Paracoccaceae</taxon>
        <taxon>Aquicoccus</taxon>
    </lineage>
</organism>
<feature type="transmembrane region" description="Helical" evidence="1">
    <location>
        <begin position="20"/>
        <end position="39"/>
    </location>
</feature>
<dbReference type="Gene3D" id="3.30.70.270">
    <property type="match status" value="1"/>
</dbReference>
<dbReference type="AlphaFoldDB" id="A0A5A9YY06"/>
<dbReference type="CDD" id="cd01948">
    <property type="entry name" value="EAL"/>
    <property type="match status" value="1"/>
</dbReference>
<keyword evidence="1" id="KW-0812">Transmembrane</keyword>
<accession>A0A5A9YY06</accession>
<dbReference type="InterPro" id="IPR050706">
    <property type="entry name" value="Cyclic-di-GMP_PDE-like"/>
</dbReference>
<dbReference type="PROSITE" id="PS50887">
    <property type="entry name" value="GGDEF"/>
    <property type="match status" value="1"/>
</dbReference>
<dbReference type="SMART" id="SM00267">
    <property type="entry name" value="GGDEF"/>
    <property type="match status" value="1"/>
</dbReference>
<evidence type="ECO:0000256" key="1">
    <source>
        <dbReference type="SAM" id="Phobius"/>
    </source>
</evidence>
<dbReference type="SUPFAM" id="SSF141868">
    <property type="entry name" value="EAL domain-like"/>
    <property type="match status" value="1"/>
</dbReference>
<sequence>MAGRHAFLPQTLRNTLTRVLNGPQALAFLPAFALGAFWLGGEEALIVVALGMPILVLIAGALGAGTHGAGTHDAATGLPQSDAMIEMAEASMAHAAAAKLKTACFVIEIEEFGRIAERIGPGAAETLIARSATRLQTILRNDDGLFRMGEARFGVVLPPMPRLDLETGIQMATRLQTAIEEPLAHDGRTIYLSAGLGFCLSSRSPDDSGTALVECAGIALDEARRSGPSAVRAYSPEMGQIRHRRDTLCTEALIALENGEILPWFQPQISTDTGHVTGFETLARWIHPERGLIPPADFLPVLHEAGQIERLGEVMLYGALTAVNAWDAAGAPVPTIAINMTGEELRNPKLADRMRWELDRFDLAPGRLTIEVLESVVAGAPEDMTARNLARLSEMGCRIDLDDFGAGHASLAALRRFAIGRIKIDRSFITHVDGDPEQQRMVNAILTMADRLGIETLAEGVETAGEHAMLAQLGCRHVQGFAIGRPMPFDATLDWMRGHAARLGTPPRIGRGSG</sequence>
<dbReference type="NCBIfam" id="TIGR00254">
    <property type="entry name" value="GGDEF"/>
    <property type="match status" value="1"/>
</dbReference>
<dbReference type="PROSITE" id="PS50883">
    <property type="entry name" value="EAL"/>
    <property type="match status" value="1"/>
</dbReference>
<evidence type="ECO:0000313" key="5">
    <source>
        <dbReference type="Proteomes" id="UP000325291"/>
    </source>
</evidence>
<reference evidence="4 5" key="1">
    <citation type="submission" date="2019-07" db="EMBL/GenBank/DDBJ databases">
        <title>Aquicoccus porphyridii gen. nov., sp. nov., isolated from a small marine red alga, Porphyridium marinum.</title>
        <authorList>
            <person name="Liu L."/>
        </authorList>
    </citation>
    <scope>NUCLEOTIDE SEQUENCE [LARGE SCALE GENOMIC DNA]</scope>
    <source>
        <strain evidence="4 5">L1 8-17</strain>
    </source>
</reference>
<dbReference type="Gene3D" id="3.20.20.450">
    <property type="entry name" value="EAL domain"/>
    <property type="match status" value="1"/>
</dbReference>
<dbReference type="EMBL" id="VINQ01000025">
    <property type="protein sequence ID" value="KAA0909766.1"/>
    <property type="molecule type" value="Genomic_DNA"/>
</dbReference>
<dbReference type="Proteomes" id="UP000325291">
    <property type="component" value="Unassembled WGS sequence"/>
</dbReference>
<dbReference type="InterPro" id="IPR029787">
    <property type="entry name" value="Nucleotide_cyclase"/>
</dbReference>
<keyword evidence="1" id="KW-0472">Membrane</keyword>
<dbReference type="InterPro" id="IPR001633">
    <property type="entry name" value="EAL_dom"/>
</dbReference>
<dbReference type="InterPro" id="IPR043128">
    <property type="entry name" value="Rev_trsase/Diguanyl_cyclase"/>
</dbReference>
<dbReference type="SUPFAM" id="SSF55073">
    <property type="entry name" value="Nucleotide cyclase"/>
    <property type="match status" value="1"/>
</dbReference>
<feature type="domain" description="GGDEF" evidence="3">
    <location>
        <begin position="100"/>
        <end position="236"/>
    </location>
</feature>
<protein>
    <submittedName>
        <fullName evidence="4">GGDEF domain-containing protein</fullName>
    </submittedName>
</protein>
<dbReference type="PANTHER" id="PTHR33121">
    <property type="entry name" value="CYCLIC DI-GMP PHOSPHODIESTERASE PDEF"/>
    <property type="match status" value="1"/>
</dbReference>
<feature type="domain" description="EAL" evidence="2">
    <location>
        <begin position="245"/>
        <end position="500"/>
    </location>
</feature>
<dbReference type="SMART" id="SM00052">
    <property type="entry name" value="EAL"/>
    <property type="match status" value="1"/>
</dbReference>
<name>A0A5A9YY06_9RHOB</name>
<keyword evidence="1" id="KW-1133">Transmembrane helix</keyword>
<feature type="transmembrane region" description="Helical" evidence="1">
    <location>
        <begin position="45"/>
        <end position="64"/>
    </location>
</feature>